<gene>
    <name evidence="10" type="primary">trpS</name>
    <name evidence="10" type="ORF">KCQ71_25410</name>
</gene>
<evidence type="ECO:0000256" key="8">
    <source>
        <dbReference type="NCBIfam" id="TIGR00233"/>
    </source>
</evidence>
<dbReference type="InterPro" id="IPR002305">
    <property type="entry name" value="aa-tRNA-synth_Ic"/>
</dbReference>
<comment type="caution">
    <text evidence="10">The sequence shown here is derived from an EMBL/GenBank/DDBJ whole genome shotgun (WGS) entry which is preliminary data.</text>
</comment>
<evidence type="ECO:0000256" key="4">
    <source>
        <dbReference type="ARBA" id="ARBA00022741"/>
    </source>
</evidence>
<dbReference type="PANTHER" id="PTHR43766">
    <property type="entry name" value="TRYPTOPHAN--TRNA LIGASE, MITOCHONDRIAL"/>
    <property type="match status" value="1"/>
</dbReference>
<sequence length="376" mass="40578">MRVTSAALPSDPPIDDAELSTTETLDRSLLSAVARSGEIEQALATDASRFRVLTGDRPTGRLHLGHYLGTLANRVRLQDLGVQTMLLVADYQVITDRDDAGPIAERTRELVTDYLAAGIDPARTTIFAHSAVPALNQLMLPFLSLVTDSELRRNPTVKAENEATGGRPMSGLLLTYPVHQAADILFCKANLVPVGKDQLPHLELTRVIARRFNERYAGGRTVFPSPDALLSDAVNVLGVDGQKMSKSRRNTIDLAMTEDETTKQLKRAVTDSDRNITYDPVGRPEVANLLSIAAQLGAGTPEELAAQIGDGGGGGLKKLVTEAVNEHLRPIRARRRELEADPGYLASVLAEGNARANEIADATLAEVREAMGMTYV</sequence>
<protein>
    <recommendedName>
        <fullName evidence="2 8">Tryptophan--tRNA ligase</fullName>
        <ecNumber evidence="2 8">6.1.1.2</ecNumber>
    </recommendedName>
</protein>
<dbReference type="Gene3D" id="1.10.240.10">
    <property type="entry name" value="Tyrosyl-Transfer RNA Synthetase"/>
    <property type="match status" value="1"/>
</dbReference>
<evidence type="ECO:0000256" key="1">
    <source>
        <dbReference type="ARBA" id="ARBA00005594"/>
    </source>
</evidence>
<accession>A0ABS7SH22</accession>
<dbReference type="SUPFAM" id="SSF52374">
    <property type="entry name" value="Nucleotidylyl transferase"/>
    <property type="match status" value="1"/>
</dbReference>
<dbReference type="GO" id="GO:0004830">
    <property type="term" value="F:tryptophan-tRNA ligase activity"/>
    <property type="evidence" value="ECO:0007669"/>
    <property type="project" value="UniProtKB-EC"/>
</dbReference>
<keyword evidence="7 9" id="KW-0030">Aminoacyl-tRNA synthetase</keyword>
<name>A0ABS7SH22_9MICO</name>
<keyword evidence="3 9" id="KW-0436">Ligase</keyword>
<dbReference type="EC" id="6.1.1.2" evidence="2 8"/>
<dbReference type="NCBIfam" id="TIGR00233">
    <property type="entry name" value="trpS"/>
    <property type="match status" value="1"/>
</dbReference>
<evidence type="ECO:0000256" key="7">
    <source>
        <dbReference type="ARBA" id="ARBA00023146"/>
    </source>
</evidence>
<dbReference type="EMBL" id="JAGSHT010000029">
    <property type="protein sequence ID" value="MBZ2199507.1"/>
    <property type="molecule type" value="Genomic_DNA"/>
</dbReference>
<keyword evidence="11" id="KW-1185">Reference proteome</keyword>
<evidence type="ECO:0000256" key="6">
    <source>
        <dbReference type="ARBA" id="ARBA00022917"/>
    </source>
</evidence>
<evidence type="ECO:0000256" key="5">
    <source>
        <dbReference type="ARBA" id="ARBA00022840"/>
    </source>
</evidence>
<evidence type="ECO:0000313" key="10">
    <source>
        <dbReference type="EMBL" id="MBZ2199507.1"/>
    </source>
</evidence>
<dbReference type="Proteomes" id="UP000826651">
    <property type="component" value="Unassembled WGS sequence"/>
</dbReference>
<keyword evidence="4 9" id="KW-0547">Nucleotide-binding</keyword>
<dbReference type="Gene3D" id="3.40.50.620">
    <property type="entry name" value="HUPs"/>
    <property type="match status" value="1"/>
</dbReference>
<organism evidence="10 11">
    <name type="scientific">Occultella gossypii</name>
    <dbReference type="NCBI Taxonomy" id="2800820"/>
    <lineage>
        <taxon>Bacteria</taxon>
        <taxon>Bacillati</taxon>
        <taxon>Actinomycetota</taxon>
        <taxon>Actinomycetes</taxon>
        <taxon>Micrococcales</taxon>
        <taxon>Ruaniaceae</taxon>
        <taxon>Occultella</taxon>
    </lineage>
</organism>
<dbReference type="PRINTS" id="PR01039">
    <property type="entry name" value="TRNASYNTHTRP"/>
</dbReference>
<dbReference type="CDD" id="cd00806">
    <property type="entry name" value="TrpRS_core"/>
    <property type="match status" value="1"/>
</dbReference>
<reference evidence="10 11" key="1">
    <citation type="submission" date="2021-04" db="EMBL/GenBank/DDBJ databases">
        <title>Ruania sp. nov., isolated from sandy soil of mangrove forest.</title>
        <authorList>
            <person name="Ge X."/>
            <person name="Huang R."/>
            <person name="Liu W."/>
        </authorList>
    </citation>
    <scope>NUCLEOTIDE SEQUENCE [LARGE SCALE GENOMIC DNA]</scope>
    <source>
        <strain evidence="10 11">N2-46</strain>
    </source>
</reference>
<dbReference type="InterPro" id="IPR014729">
    <property type="entry name" value="Rossmann-like_a/b/a_fold"/>
</dbReference>
<dbReference type="Pfam" id="PF00579">
    <property type="entry name" value="tRNA-synt_1b"/>
    <property type="match status" value="1"/>
</dbReference>
<dbReference type="InterPro" id="IPR002306">
    <property type="entry name" value="Trp-tRNA-ligase"/>
</dbReference>
<evidence type="ECO:0000256" key="3">
    <source>
        <dbReference type="ARBA" id="ARBA00022598"/>
    </source>
</evidence>
<keyword evidence="6 9" id="KW-0648">Protein biosynthesis</keyword>
<comment type="similarity">
    <text evidence="1 9">Belongs to the class-I aminoacyl-tRNA synthetase family.</text>
</comment>
<evidence type="ECO:0000313" key="11">
    <source>
        <dbReference type="Proteomes" id="UP000826651"/>
    </source>
</evidence>
<evidence type="ECO:0000256" key="2">
    <source>
        <dbReference type="ARBA" id="ARBA00013161"/>
    </source>
</evidence>
<proteinExistence type="inferred from homology"/>
<keyword evidence="5 9" id="KW-0067">ATP-binding</keyword>
<dbReference type="InterPro" id="IPR050203">
    <property type="entry name" value="Trp-tRNA_synthetase"/>
</dbReference>
<dbReference type="PROSITE" id="PS00178">
    <property type="entry name" value="AA_TRNA_LIGASE_I"/>
    <property type="match status" value="1"/>
</dbReference>
<dbReference type="InterPro" id="IPR001412">
    <property type="entry name" value="aa-tRNA-synth_I_CS"/>
</dbReference>
<evidence type="ECO:0000256" key="9">
    <source>
        <dbReference type="RuleBase" id="RU363036"/>
    </source>
</evidence>
<dbReference type="PANTHER" id="PTHR43766:SF1">
    <property type="entry name" value="TRYPTOPHAN--TRNA LIGASE, MITOCHONDRIAL"/>
    <property type="match status" value="1"/>
</dbReference>